<keyword evidence="3" id="KW-1185">Reference proteome</keyword>
<dbReference type="EMBL" id="CP000159">
    <property type="protein sequence ID" value="ABC44525.1"/>
    <property type="molecule type" value="Genomic_DNA"/>
</dbReference>
<evidence type="ECO:0000256" key="1">
    <source>
        <dbReference type="SAM" id="MobiDB-lite"/>
    </source>
</evidence>
<evidence type="ECO:0000313" key="2">
    <source>
        <dbReference type="EMBL" id="ABC44525.1"/>
    </source>
</evidence>
<dbReference type="HOGENOM" id="CLU_073059_0_0_10"/>
<protein>
    <submittedName>
        <fullName evidence="2">Uncharacterized protein</fullName>
    </submittedName>
</protein>
<accession>Q2S137</accession>
<organism evidence="2 3">
    <name type="scientific">Salinibacter ruber (strain DSM 13855 / M31)</name>
    <dbReference type="NCBI Taxonomy" id="309807"/>
    <lineage>
        <taxon>Bacteria</taxon>
        <taxon>Pseudomonadati</taxon>
        <taxon>Rhodothermota</taxon>
        <taxon>Rhodothermia</taxon>
        <taxon>Rhodothermales</taxon>
        <taxon>Salinibacteraceae</taxon>
        <taxon>Salinibacter</taxon>
    </lineage>
</organism>
<gene>
    <name evidence="2" type="ordered locus">SRU_1984</name>
</gene>
<evidence type="ECO:0000313" key="3">
    <source>
        <dbReference type="Proteomes" id="UP000008674"/>
    </source>
</evidence>
<sequence length="329" mass="35521">MPCLSTRAKKKSCYKFITFRAGLLWVFPLHGRGAFWEHAPKPGRSGRRGIGSPSRRYRGPTISRPRSTSHSPPMHRLRWIAIVPLVLLLAPKAVAQDAVPTTVVVRAVSNDAKLIQDPVGGARITIEHARTGEVLAEGRQTGDSGSTDKIMRQPRERGATTYDVPGAAQYETTLDLTEPTRVRVTAEGPLDYPQATQTASKTVLLVPGEDVTGDGITLTLHGFIVEVLKPSSTGPQPGAELSVRARVRMLCGCPTEPGGMWDANRYTIRAQLLRDGAVVAEAPLAFAGTTNEYRGTVSVPEGGATRLRVMAQDADRINFGAVTRPLSQK</sequence>
<feature type="region of interest" description="Disordered" evidence="1">
    <location>
        <begin position="38"/>
        <end position="72"/>
    </location>
</feature>
<dbReference type="KEGG" id="sru:SRU_1984"/>
<name>Q2S137_SALRD</name>
<dbReference type="eggNOG" id="ENOG502Z7KM">
    <property type="taxonomic scope" value="Bacteria"/>
</dbReference>
<dbReference type="STRING" id="309807.SRU_1984"/>
<dbReference type="AlphaFoldDB" id="Q2S137"/>
<dbReference type="PATRIC" id="fig|309807.25.peg.2060"/>
<dbReference type="Proteomes" id="UP000008674">
    <property type="component" value="Chromosome"/>
</dbReference>
<dbReference type="EnsemblBacteria" id="ABC44525">
    <property type="protein sequence ID" value="ABC44525"/>
    <property type="gene ID" value="SRU_1984"/>
</dbReference>
<dbReference type="OrthoDB" id="9770889at2"/>
<reference evidence="2 3" key="1">
    <citation type="journal article" date="2005" name="Proc. Natl. Acad. Sci. U.S.A.">
        <title>The genome of Salinibacter ruber: convergence and gene exchange among hyperhalophilic bacteria and archaea.</title>
        <authorList>
            <person name="Mongodin E.F."/>
            <person name="Nelson K.E."/>
            <person name="Daugherty S."/>
            <person name="Deboy R.T."/>
            <person name="Wister J."/>
            <person name="Khouri H."/>
            <person name="Weidman J."/>
            <person name="Walsh D.A."/>
            <person name="Papke R.T."/>
            <person name="Sanchez Perez G."/>
            <person name="Sharma A.K."/>
            <person name="Nesbo C.L."/>
            <person name="MacLeod D."/>
            <person name="Bapteste E."/>
            <person name="Doolittle W.F."/>
            <person name="Charlebois R.L."/>
            <person name="Legault B."/>
            <person name="Rodriguez-Valera F."/>
        </authorList>
    </citation>
    <scope>NUCLEOTIDE SEQUENCE [LARGE SCALE GENOMIC DNA]</scope>
    <source>
        <strain evidence="3">DSM 13855 / CECT 5946 / M31</strain>
    </source>
</reference>
<proteinExistence type="predicted"/>